<feature type="compositionally biased region" description="Polar residues" evidence="1">
    <location>
        <begin position="1"/>
        <end position="12"/>
    </location>
</feature>
<accession>B7KIG4</accession>
<feature type="region of interest" description="Disordered" evidence="1">
    <location>
        <begin position="1"/>
        <end position="24"/>
    </location>
</feature>
<dbReference type="EMBL" id="CP001291">
    <property type="protein sequence ID" value="ACK69370.1"/>
    <property type="molecule type" value="Genomic_DNA"/>
</dbReference>
<protein>
    <submittedName>
        <fullName evidence="2">Uncharacterized protein</fullName>
    </submittedName>
</protein>
<sequence>MNTLNSLPSTLNPYPDPWQSEEPTKIPNLMAQSWPIPHDPYPLINPAGKPGAKQLTGHIITPIELLLQDRLKLNLQQVQHWGEAFALLYWLEKKSQEMN</sequence>
<evidence type="ECO:0000313" key="2">
    <source>
        <dbReference type="EMBL" id="ACK69370.1"/>
    </source>
</evidence>
<keyword evidence="3" id="KW-1185">Reference proteome</keyword>
<gene>
    <name evidence="2" type="ordered locus">PCC7424_0914</name>
</gene>
<dbReference type="HOGENOM" id="CLU_2315605_0_0_3"/>
<reference evidence="3" key="1">
    <citation type="journal article" date="2011" name="MBio">
        <title>Novel metabolic attributes of the genus Cyanothece, comprising a group of unicellular nitrogen-fixing Cyanobacteria.</title>
        <authorList>
            <person name="Bandyopadhyay A."/>
            <person name="Elvitigala T."/>
            <person name="Welsh E."/>
            <person name="Stockel J."/>
            <person name="Liberton M."/>
            <person name="Min H."/>
            <person name="Sherman L.A."/>
            <person name="Pakrasi H.B."/>
        </authorList>
    </citation>
    <scope>NUCLEOTIDE SEQUENCE [LARGE SCALE GENOMIC DNA]</scope>
    <source>
        <strain evidence="3">PCC 7424</strain>
    </source>
</reference>
<proteinExistence type="predicted"/>
<organism evidence="2 3">
    <name type="scientific">Gloeothece citriformis (strain PCC 7424)</name>
    <name type="common">Cyanothece sp. (strain PCC 7424)</name>
    <dbReference type="NCBI Taxonomy" id="65393"/>
    <lineage>
        <taxon>Bacteria</taxon>
        <taxon>Bacillati</taxon>
        <taxon>Cyanobacteriota</taxon>
        <taxon>Cyanophyceae</taxon>
        <taxon>Oscillatoriophycideae</taxon>
        <taxon>Chroococcales</taxon>
        <taxon>Aphanothecaceae</taxon>
        <taxon>Gloeothece</taxon>
        <taxon>Gloeothece citriformis</taxon>
    </lineage>
</organism>
<name>B7KIG4_GLOC7</name>
<dbReference type="Proteomes" id="UP000002384">
    <property type="component" value="Chromosome"/>
</dbReference>
<dbReference type="KEGG" id="cyc:PCC7424_0914"/>
<evidence type="ECO:0000313" key="3">
    <source>
        <dbReference type="Proteomes" id="UP000002384"/>
    </source>
</evidence>
<dbReference type="RefSeq" id="WP_012598317.1">
    <property type="nucleotide sequence ID" value="NC_011729.1"/>
</dbReference>
<evidence type="ECO:0000256" key="1">
    <source>
        <dbReference type="SAM" id="MobiDB-lite"/>
    </source>
</evidence>
<dbReference type="AlphaFoldDB" id="B7KIG4"/>